<dbReference type="RefSeq" id="WP_267150868.1">
    <property type="nucleotide sequence ID" value="NZ_JAPMLT010000002.1"/>
</dbReference>
<dbReference type="Pfam" id="PF00528">
    <property type="entry name" value="BPD_transp_1"/>
    <property type="match status" value="1"/>
</dbReference>
<keyword evidence="5 6" id="KW-0472">Membrane</keyword>
<keyword evidence="4 6" id="KW-1133">Transmembrane helix</keyword>
<comment type="similarity">
    <text evidence="6">Belongs to the binding-protein-dependent transport system permease family.</text>
</comment>
<feature type="transmembrane region" description="Helical" evidence="6">
    <location>
        <begin position="288"/>
        <end position="307"/>
    </location>
</feature>
<sequence length="488" mass="53903">MRTAAMQRLQYRLAVTLMILLVLTTLFGHVLMPQPITPDMNDTYRWETVDGVRTMVTAPFPPDSQNWLGTDHRGYDVLSMILNGAKYTLGFSLAVTFCRYLIALPVGLLAGVTGRGRSLLATLQMIVSSVPALLIVFPALYGLYLAYGMSEGLSPDDPKVFQFMVLLFALLVLIGLFQPAHQFSERARYYADKLFVTVSRTIGASDWRIAFRHLMPHLRPEVLFAFLADFVQVLFLVGQLAVLSIFLGGGEVFVIDADDPSSAVVLTQSGEWGALIAYGAKTFRTAPWIIAASGGSLTVSILILTFFSKQWQNRLARPAIYRSRPWRANKPALAAVTAAVVACTALLLVLPSRTEMAATGLATDEQLRQQEEIRSDLTRTAANVVAATLNDRLSEAIAYTMSGPPEIKVDRPALVLDRWSKAFVSGRYAFVDIGEVRVSDLSFDRSTFYEVDVRVQSQSGGEETWRLLMTPRMRNFGSRVIGVLDGPK</sequence>
<dbReference type="PANTHER" id="PTHR43839">
    <property type="entry name" value="OPPC IN A BINDING PROTEIN-DEPENDENT TRANSPORT SYSTEM"/>
    <property type="match status" value="1"/>
</dbReference>
<dbReference type="EMBL" id="JAPMLT010000002">
    <property type="protein sequence ID" value="MCX7569633.1"/>
    <property type="molecule type" value="Genomic_DNA"/>
</dbReference>
<feature type="transmembrane region" description="Helical" evidence="6">
    <location>
        <begin position="89"/>
        <end position="112"/>
    </location>
</feature>
<keyword evidence="2 6" id="KW-0813">Transport</keyword>
<keyword evidence="9" id="KW-1185">Reference proteome</keyword>
<proteinExistence type="inferred from homology"/>
<dbReference type="Proteomes" id="UP001208017">
    <property type="component" value="Unassembled WGS sequence"/>
</dbReference>
<feature type="transmembrane region" description="Helical" evidence="6">
    <location>
        <begin position="12"/>
        <end position="32"/>
    </location>
</feature>
<evidence type="ECO:0000256" key="1">
    <source>
        <dbReference type="ARBA" id="ARBA00004141"/>
    </source>
</evidence>
<feature type="domain" description="ABC transmembrane type-1" evidence="7">
    <location>
        <begin position="89"/>
        <end position="308"/>
    </location>
</feature>
<dbReference type="PANTHER" id="PTHR43839:SF3">
    <property type="entry name" value="OLIGOPEPTIDE ABC TRANSPORTER, PERMEASE PROTEIN"/>
    <property type="match status" value="1"/>
</dbReference>
<feature type="transmembrane region" description="Helical" evidence="6">
    <location>
        <begin position="222"/>
        <end position="247"/>
    </location>
</feature>
<dbReference type="SUPFAM" id="SSF161098">
    <property type="entry name" value="MetI-like"/>
    <property type="match status" value="1"/>
</dbReference>
<gene>
    <name evidence="8" type="ORF">OS242_06625</name>
</gene>
<evidence type="ECO:0000256" key="6">
    <source>
        <dbReference type="RuleBase" id="RU363032"/>
    </source>
</evidence>
<feature type="transmembrane region" description="Helical" evidence="6">
    <location>
        <begin position="119"/>
        <end position="140"/>
    </location>
</feature>
<protein>
    <submittedName>
        <fullName evidence="8">ABC transporter permease subunit</fullName>
    </submittedName>
</protein>
<accession>A0ABT3X0Y4</accession>
<organism evidence="8 9">
    <name type="scientific">Tumebacillus lacus</name>
    <dbReference type="NCBI Taxonomy" id="2995335"/>
    <lineage>
        <taxon>Bacteria</taxon>
        <taxon>Bacillati</taxon>
        <taxon>Bacillota</taxon>
        <taxon>Bacilli</taxon>
        <taxon>Bacillales</taxon>
        <taxon>Alicyclobacillaceae</taxon>
        <taxon>Tumebacillus</taxon>
    </lineage>
</organism>
<dbReference type="InterPro" id="IPR035906">
    <property type="entry name" value="MetI-like_sf"/>
</dbReference>
<reference evidence="8 9" key="1">
    <citation type="submission" date="2022-11" db="EMBL/GenBank/DDBJ databases">
        <title>Study of microbial diversity in lake waters.</title>
        <authorList>
            <person name="Zhang J."/>
        </authorList>
    </citation>
    <scope>NUCLEOTIDE SEQUENCE [LARGE SCALE GENOMIC DNA]</scope>
    <source>
        <strain evidence="8 9">DT12</strain>
    </source>
</reference>
<comment type="caution">
    <text evidence="8">The sequence shown here is derived from an EMBL/GenBank/DDBJ whole genome shotgun (WGS) entry which is preliminary data.</text>
</comment>
<dbReference type="PROSITE" id="PS50928">
    <property type="entry name" value="ABC_TM1"/>
    <property type="match status" value="1"/>
</dbReference>
<evidence type="ECO:0000313" key="9">
    <source>
        <dbReference type="Proteomes" id="UP001208017"/>
    </source>
</evidence>
<dbReference type="Gene3D" id="1.10.3720.10">
    <property type="entry name" value="MetI-like"/>
    <property type="match status" value="1"/>
</dbReference>
<feature type="transmembrane region" description="Helical" evidence="6">
    <location>
        <begin position="332"/>
        <end position="350"/>
    </location>
</feature>
<feature type="transmembrane region" description="Helical" evidence="6">
    <location>
        <begin position="160"/>
        <end position="178"/>
    </location>
</feature>
<dbReference type="InterPro" id="IPR000515">
    <property type="entry name" value="MetI-like"/>
</dbReference>
<keyword evidence="3 6" id="KW-0812">Transmembrane</keyword>
<evidence type="ECO:0000256" key="2">
    <source>
        <dbReference type="ARBA" id="ARBA00022448"/>
    </source>
</evidence>
<evidence type="ECO:0000256" key="3">
    <source>
        <dbReference type="ARBA" id="ARBA00022692"/>
    </source>
</evidence>
<evidence type="ECO:0000256" key="4">
    <source>
        <dbReference type="ARBA" id="ARBA00022989"/>
    </source>
</evidence>
<evidence type="ECO:0000313" key="8">
    <source>
        <dbReference type="EMBL" id="MCX7569633.1"/>
    </source>
</evidence>
<name>A0ABT3X0Y4_9BACL</name>
<evidence type="ECO:0000259" key="7">
    <source>
        <dbReference type="PROSITE" id="PS50928"/>
    </source>
</evidence>
<dbReference type="CDD" id="cd06261">
    <property type="entry name" value="TM_PBP2"/>
    <property type="match status" value="1"/>
</dbReference>
<evidence type="ECO:0000256" key="5">
    <source>
        <dbReference type="ARBA" id="ARBA00023136"/>
    </source>
</evidence>
<comment type="subcellular location">
    <subcellularLocation>
        <location evidence="6">Cell membrane</location>
        <topology evidence="6">Multi-pass membrane protein</topology>
    </subcellularLocation>
    <subcellularLocation>
        <location evidence="1">Membrane</location>
        <topology evidence="1">Multi-pass membrane protein</topology>
    </subcellularLocation>
</comment>